<dbReference type="InterPro" id="IPR003265">
    <property type="entry name" value="HhH-GPD_domain"/>
</dbReference>
<protein>
    <recommendedName>
        <fullName evidence="12">Endonuclease III</fullName>
        <ecNumber evidence="12">4.2.99.18</ecNumber>
    </recommendedName>
    <alternativeName>
        <fullName evidence="12">DNA-(apurinic or apyrimidinic site) lyase</fullName>
    </alternativeName>
</protein>
<evidence type="ECO:0000259" key="13">
    <source>
        <dbReference type="SMART" id="SM00478"/>
    </source>
</evidence>
<dbReference type="GO" id="GO:0051539">
    <property type="term" value="F:4 iron, 4 sulfur cluster binding"/>
    <property type="evidence" value="ECO:0007669"/>
    <property type="project" value="UniProtKB-UniRule"/>
</dbReference>
<dbReference type="GO" id="GO:0140078">
    <property type="term" value="F:class I DNA-(apurinic or apyrimidinic site) endonuclease activity"/>
    <property type="evidence" value="ECO:0007669"/>
    <property type="project" value="UniProtKB-EC"/>
</dbReference>
<evidence type="ECO:0000256" key="9">
    <source>
        <dbReference type="ARBA" id="ARBA00023204"/>
    </source>
</evidence>
<dbReference type="PANTHER" id="PTHR10359:SF18">
    <property type="entry name" value="ENDONUCLEASE III"/>
    <property type="match status" value="1"/>
</dbReference>
<feature type="binding site" evidence="12">
    <location>
        <position position="209"/>
    </location>
    <ligand>
        <name>[4Fe-4S] cluster</name>
        <dbReference type="ChEBI" id="CHEBI:49883"/>
    </ligand>
</feature>
<dbReference type="InterPro" id="IPR003651">
    <property type="entry name" value="Endonuclease3_FeS-loop_motif"/>
</dbReference>
<gene>
    <name evidence="12" type="primary">nth</name>
    <name evidence="14" type="ORF">AYJ05_04270</name>
</gene>
<keyword evidence="4 12" id="KW-0227">DNA damage</keyword>
<dbReference type="InterPro" id="IPR011257">
    <property type="entry name" value="DNA_glycosylase"/>
</dbReference>
<dbReference type="Proteomes" id="UP000076947">
    <property type="component" value="Unassembled WGS sequence"/>
</dbReference>
<sequence length="218" mass="23792">MGSGIRDETKRAEYINEVLAETYPDAHCELDFTNALELTVATLLSAQTTDVRVNQVTPKLFAAYPTAEDYAQADEKDIEDIIRPLGLAPSKSERLVGMGQKIVGDFEGEVPTSIKDLSSLPGVGRKTALVVRGNAFGIPALAVDTHVKRVTFRLGMVEDATELKVEKQLCAVVPEEEWTMFSHRVIFHGRRCCTAKSPACGRCPLLDVCPFPAPAQDS</sequence>
<evidence type="ECO:0000313" key="14">
    <source>
        <dbReference type="EMBL" id="OAH26657.1"/>
    </source>
</evidence>
<dbReference type="EC" id="4.2.99.18" evidence="12"/>
<dbReference type="InterPro" id="IPR000445">
    <property type="entry name" value="HhH_motif"/>
</dbReference>
<dbReference type="InterPro" id="IPR005759">
    <property type="entry name" value="Nth"/>
</dbReference>
<dbReference type="Gene3D" id="1.10.340.30">
    <property type="entry name" value="Hypothetical protein, domain 2"/>
    <property type="match status" value="1"/>
</dbReference>
<dbReference type="Gene3D" id="1.10.1670.10">
    <property type="entry name" value="Helix-hairpin-Helix base-excision DNA repair enzymes (C-terminal)"/>
    <property type="match status" value="1"/>
</dbReference>
<evidence type="ECO:0000256" key="5">
    <source>
        <dbReference type="ARBA" id="ARBA00022801"/>
    </source>
</evidence>
<keyword evidence="10 12" id="KW-0456">Lyase</keyword>
<dbReference type="RefSeq" id="WP_066840126.1">
    <property type="nucleotide sequence ID" value="NZ_LSTQ01000023.1"/>
</dbReference>
<dbReference type="Pfam" id="PF00633">
    <property type="entry name" value="HHH"/>
    <property type="match status" value="1"/>
</dbReference>
<keyword evidence="9 12" id="KW-0234">DNA repair</keyword>
<evidence type="ECO:0000313" key="15">
    <source>
        <dbReference type="Proteomes" id="UP000076947"/>
    </source>
</evidence>
<dbReference type="GO" id="GO:0003677">
    <property type="term" value="F:DNA binding"/>
    <property type="evidence" value="ECO:0007669"/>
    <property type="project" value="UniProtKB-UniRule"/>
</dbReference>
<dbReference type="PANTHER" id="PTHR10359">
    <property type="entry name" value="A/G-SPECIFIC ADENINE GLYCOSYLASE/ENDONUCLEASE III"/>
    <property type="match status" value="1"/>
</dbReference>
<comment type="function">
    <text evidence="12">DNA repair enzyme that has both DNA N-glycosylase activity and AP-lyase activity. The DNA N-glycosylase activity releases various damaged pyrimidines from DNA by cleaving the N-glycosidic bond, leaving an AP (apurinic/apyrimidinic) site. The AP-lyase activity cleaves the phosphodiester bond 3' to the AP site by a beta-elimination, leaving a 3'-terminal unsaturated sugar and a product with a terminal 5'-phosphate.</text>
</comment>
<comment type="caution">
    <text evidence="14">The sequence shown here is derived from an EMBL/GenBank/DDBJ whole genome shotgun (WGS) entry which is preliminary data.</text>
</comment>
<evidence type="ECO:0000256" key="6">
    <source>
        <dbReference type="ARBA" id="ARBA00023004"/>
    </source>
</evidence>
<feature type="domain" description="HhH-GPD" evidence="13">
    <location>
        <begin position="44"/>
        <end position="191"/>
    </location>
</feature>
<reference evidence="15" key="1">
    <citation type="submission" date="2016-02" db="EMBL/GenBank/DDBJ databases">
        <authorList>
            <person name="Kaur G."/>
            <person name="Nair G.R."/>
            <person name="Mayilraj S."/>
        </authorList>
    </citation>
    <scope>NUCLEOTIDE SEQUENCE [LARGE SCALE GENOMIC DNA]</scope>
    <source>
        <strain evidence="15">GA-15</strain>
    </source>
</reference>
<dbReference type="GO" id="GO:0006285">
    <property type="term" value="P:base-excision repair, AP site formation"/>
    <property type="evidence" value="ECO:0007669"/>
    <property type="project" value="TreeGrafter"/>
</dbReference>
<dbReference type="Pfam" id="PF00730">
    <property type="entry name" value="HhH-GPD"/>
    <property type="match status" value="1"/>
</dbReference>
<dbReference type="SMART" id="SM00478">
    <property type="entry name" value="ENDO3c"/>
    <property type="match status" value="1"/>
</dbReference>
<dbReference type="STRING" id="1705.CA21670_00830"/>
<evidence type="ECO:0000256" key="12">
    <source>
        <dbReference type="HAMAP-Rule" id="MF_00942"/>
    </source>
</evidence>
<organism evidence="14 15">
    <name type="scientific">Corynebacterium stationis</name>
    <dbReference type="NCBI Taxonomy" id="1705"/>
    <lineage>
        <taxon>Bacteria</taxon>
        <taxon>Bacillati</taxon>
        <taxon>Actinomycetota</taxon>
        <taxon>Actinomycetes</taxon>
        <taxon>Mycobacteriales</taxon>
        <taxon>Corynebacteriaceae</taxon>
        <taxon>Corynebacterium</taxon>
    </lineage>
</organism>
<keyword evidence="11 12" id="KW-0326">Glycosidase</keyword>
<comment type="similarity">
    <text evidence="1 12">Belongs to the Nth/MutY family.</text>
</comment>
<evidence type="ECO:0000256" key="8">
    <source>
        <dbReference type="ARBA" id="ARBA00023125"/>
    </source>
</evidence>
<keyword evidence="14" id="KW-0255">Endonuclease</keyword>
<feature type="binding site" evidence="12">
    <location>
        <position position="200"/>
    </location>
    <ligand>
        <name>[4Fe-4S] cluster</name>
        <dbReference type="ChEBI" id="CHEBI:49883"/>
    </ligand>
</feature>
<proteinExistence type="inferred from homology"/>
<evidence type="ECO:0000256" key="3">
    <source>
        <dbReference type="ARBA" id="ARBA00022723"/>
    </source>
</evidence>
<dbReference type="GO" id="GO:0019104">
    <property type="term" value="F:DNA N-glycosylase activity"/>
    <property type="evidence" value="ECO:0007669"/>
    <property type="project" value="UniProtKB-UniRule"/>
</dbReference>
<dbReference type="FunFam" id="1.10.1670.10:FF:000001">
    <property type="entry name" value="Endonuclease III"/>
    <property type="match status" value="1"/>
</dbReference>
<evidence type="ECO:0000256" key="1">
    <source>
        <dbReference type="ARBA" id="ARBA00008343"/>
    </source>
</evidence>
<accession>A0A177ICV3</accession>
<dbReference type="OrthoDB" id="9800977at2"/>
<dbReference type="CDD" id="cd00056">
    <property type="entry name" value="ENDO3c"/>
    <property type="match status" value="1"/>
</dbReference>
<dbReference type="SUPFAM" id="SSF48150">
    <property type="entry name" value="DNA-glycosylase"/>
    <property type="match status" value="1"/>
</dbReference>
<dbReference type="PIRSF" id="PIRSF001435">
    <property type="entry name" value="Nth"/>
    <property type="match status" value="1"/>
</dbReference>
<dbReference type="InterPro" id="IPR023170">
    <property type="entry name" value="HhH_base_excis_C"/>
</dbReference>
<keyword evidence="8 12" id="KW-0238">DNA-binding</keyword>
<evidence type="ECO:0000256" key="4">
    <source>
        <dbReference type="ARBA" id="ARBA00022763"/>
    </source>
</evidence>
<dbReference type="AlphaFoldDB" id="A0A177ICV3"/>
<comment type="cofactor">
    <cofactor evidence="12">
        <name>[4Fe-4S] cluster</name>
        <dbReference type="ChEBI" id="CHEBI:49883"/>
    </cofactor>
    <text evidence="12">Binds 1 [4Fe-4S] cluster.</text>
</comment>
<evidence type="ECO:0000256" key="2">
    <source>
        <dbReference type="ARBA" id="ARBA00022485"/>
    </source>
</evidence>
<keyword evidence="15" id="KW-1185">Reference proteome</keyword>
<dbReference type="PROSITE" id="PS00764">
    <property type="entry name" value="ENDONUCLEASE_III_1"/>
    <property type="match status" value="1"/>
</dbReference>
<dbReference type="HAMAP" id="MF_00942">
    <property type="entry name" value="Nth"/>
    <property type="match status" value="1"/>
</dbReference>
<dbReference type="FunFam" id="1.10.340.30:FF:000001">
    <property type="entry name" value="Endonuclease III"/>
    <property type="match status" value="1"/>
</dbReference>
<dbReference type="InterPro" id="IPR004035">
    <property type="entry name" value="Endouclease-III_FeS-bd_BS"/>
</dbReference>
<keyword evidence="2 12" id="KW-0004">4Fe-4S</keyword>
<feature type="binding site" evidence="12">
    <location>
        <position position="193"/>
    </location>
    <ligand>
        <name>[4Fe-4S] cluster</name>
        <dbReference type="ChEBI" id="CHEBI:49883"/>
    </ligand>
</feature>
<evidence type="ECO:0000256" key="11">
    <source>
        <dbReference type="ARBA" id="ARBA00023295"/>
    </source>
</evidence>
<keyword evidence="3 12" id="KW-0479">Metal-binding</keyword>
<feature type="binding site" evidence="12">
    <location>
        <position position="203"/>
    </location>
    <ligand>
        <name>[4Fe-4S] cluster</name>
        <dbReference type="ChEBI" id="CHEBI:49883"/>
    </ligand>
</feature>
<name>A0A177ICV3_9CORY</name>
<evidence type="ECO:0000256" key="10">
    <source>
        <dbReference type="ARBA" id="ARBA00023239"/>
    </source>
</evidence>
<keyword evidence="14" id="KW-0540">Nuclease</keyword>
<keyword evidence="7 12" id="KW-0411">Iron-sulfur</keyword>
<evidence type="ECO:0000256" key="7">
    <source>
        <dbReference type="ARBA" id="ARBA00023014"/>
    </source>
</evidence>
<dbReference type="EMBL" id="LSTQ01000023">
    <property type="protein sequence ID" value="OAH26657.1"/>
    <property type="molecule type" value="Genomic_DNA"/>
</dbReference>
<dbReference type="GO" id="GO:0046872">
    <property type="term" value="F:metal ion binding"/>
    <property type="evidence" value="ECO:0007669"/>
    <property type="project" value="UniProtKB-KW"/>
</dbReference>
<keyword evidence="5 12" id="KW-0378">Hydrolase</keyword>
<comment type="catalytic activity">
    <reaction evidence="12">
        <text>2'-deoxyribonucleotide-(2'-deoxyribose 5'-phosphate)-2'-deoxyribonucleotide-DNA = a 3'-end 2'-deoxyribonucleotide-(2,3-dehydro-2,3-deoxyribose 5'-phosphate)-DNA + a 5'-end 5'-phospho-2'-deoxyribonucleoside-DNA + H(+)</text>
        <dbReference type="Rhea" id="RHEA:66592"/>
        <dbReference type="Rhea" id="RHEA-COMP:13180"/>
        <dbReference type="Rhea" id="RHEA-COMP:16897"/>
        <dbReference type="Rhea" id="RHEA-COMP:17067"/>
        <dbReference type="ChEBI" id="CHEBI:15378"/>
        <dbReference type="ChEBI" id="CHEBI:136412"/>
        <dbReference type="ChEBI" id="CHEBI:157695"/>
        <dbReference type="ChEBI" id="CHEBI:167181"/>
        <dbReference type="EC" id="4.2.99.18"/>
    </reaction>
</comment>
<dbReference type="NCBIfam" id="TIGR01083">
    <property type="entry name" value="nth"/>
    <property type="match status" value="1"/>
</dbReference>
<keyword evidence="6 12" id="KW-0408">Iron</keyword>
<dbReference type="Pfam" id="PF10576">
    <property type="entry name" value="EndIII_4Fe-2S"/>
    <property type="match status" value="1"/>
</dbReference>